<comment type="caution">
    <text evidence="1">The sequence shown here is derived from an EMBL/GenBank/DDBJ whole genome shotgun (WGS) entry which is preliminary data.</text>
</comment>
<evidence type="ECO:0000313" key="2">
    <source>
        <dbReference type="Proteomes" id="UP000004968"/>
    </source>
</evidence>
<reference evidence="1 2" key="1">
    <citation type="submission" date="2010-01" db="EMBL/GenBank/DDBJ databases">
        <authorList>
            <person name="Weinstock G."/>
            <person name="Sodergren E."/>
            <person name="Clifton S."/>
            <person name="Fulton L."/>
            <person name="Fulton B."/>
            <person name="Courtney L."/>
            <person name="Fronick C."/>
            <person name="Harrison M."/>
            <person name="Strong C."/>
            <person name="Farmer C."/>
            <person name="Delahaunty K."/>
            <person name="Markovic C."/>
            <person name="Hall O."/>
            <person name="Minx P."/>
            <person name="Tomlinson C."/>
            <person name="Mitreva M."/>
            <person name="Nelson J."/>
            <person name="Hou S."/>
            <person name="Wollam A."/>
            <person name="Pepin K.H."/>
            <person name="Johnson M."/>
            <person name="Bhonagiri V."/>
            <person name="Nash W.E."/>
            <person name="Warren W."/>
            <person name="Chinwalla A."/>
            <person name="Mardis E.R."/>
            <person name="Wilson R.K."/>
        </authorList>
    </citation>
    <scope>NUCLEOTIDE SEQUENCE [LARGE SCALE GENOMIC DNA]</scope>
    <source>
        <strain evidence="1 2">DSM 13479</strain>
    </source>
</reference>
<organism evidence="1 2">
    <name type="scientific">Hungatella hathewayi DSM 13479</name>
    <dbReference type="NCBI Taxonomy" id="566550"/>
    <lineage>
        <taxon>Bacteria</taxon>
        <taxon>Bacillati</taxon>
        <taxon>Bacillota</taxon>
        <taxon>Clostridia</taxon>
        <taxon>Lachnospirales</taxon>
        <taxon>Lachnospiraceae</taxon>
        <taxon>Hungatella</taxon>
    </lineage>
</organism>
<dbReference type="EMBL" id="ACIO01000314">
    <property type="protein sequence ID" value="EFC98017.1"/>
    <property type="molecule type" value="Genomic_DNA"/>
</dbReference>
<evidence type="ECO:0000313" key="1">
    <source>
        <dbReference type="EMBL" id="EFC98017.1"/>
    </source>
</evidence>
<protein>
    <submittedName>
        <fullName evidence="1">Uncharacterized protein</fullName>
    </submittedName>
</protein>
<dbReference type="HOGENOM" id="CLU_3153701_0_0_9"/>
<dbReference type="Proteomes" id="UP000004968">
    <property type="component" value="Unassembled WGS sequence"/>
</dbReference>
<accession>D3AJH6</accession>
<name>D3AJH6_9FIRM</name>
<dbReference type="AlphaFoldDB" id="D3AJH6"/>
<proteinExistence type="predicted"/>
<gene>
    <name evidence="1" type="ORF">CLOSTHATH_03767</name>
</gene>
<sequence length="48" mass="6036">MFKEKLHFIGWDKNNIKMKLYRMHKNTLEYVLRNIILLSKFYKKNIAY</sequence>